<dbReference type="InterPro" id="IPR029063">
    <property type="entry name" value="SAM-dependent_MTases_sf"/>
</dbReference>
<evidence type="ECO:0000313" key="3">
    <source>
        <dbReference type="Proteomes" id="UP000018291"/>
    </source>
</evidence>
<gene>
    <name evidence="2" type="ORF">BN381_330025</name>
</gene>
<dbReference type="EMBL" id="CANL01000027">
    <property type="protein sequence ID" value="CCM64040.1"/>
    <property type="molecule type" value="Genomic_DNA"/>
</dbReference>
<reference evidence="2 3" key="1">
    <citation type="journal article" date="2013" name="ISME J.">
        <title>Metabolic model for the filamentous 'Candidatus Microthrix parvicella' based on genomic and metagenomic analyses.</title>
        <authorList>
            <person name="Jon McIlroy S."/>
            <person name="Kristiansen R."/>
            <person name="Albertsen M."/>
            <person name="Michael Karst S."/>
            <person name="Rossetti S."/>
            <person name="Lund Nielsen J."/>
            <person name="Tandoi V."/>
            <person name="James Seviour R."/>
            <person name="Nielsen P.H."/>
        </authorList>
    </citation>
    <scope>NUCLEOTIDE SEQUENCE [LARGE SCALE GENOMIC DNA]</scope>
    <source>
        <strain evidence="2 3">RN1</strain>
    </source>
</reference>
<proteinExistence type="predicted"/>
<dbReference type="STRING" id="1229780.BN381_330025"/>
<sequence>MDPEAAGQDEQKYTTSNPVVRRLIGRLLGRVTAEIGSTPGRLADIGTGEGLALARVVPEGVVPIGVEYRRAKVALAAVAVPGLAASVGDIGTLPFPDRSIDTVVCQEVLEHLPSVDRAVAELARITRGRCILTVPHEPFFRGGNFVRGKNLARWGNDVEHLQQFTPRRLRAVLEPHFESVEVTRVTPWLLAVAKPRP</sequence>
<dbReference type="eggNOG" id="COG2227">
    <property type="taxonomic scope" value="Bacteria"/>
</dbReference>
<protein>
    <recommendedName>
        <fullName evidence="1">Methyltransferase type 11 domain-containing protein</fullName>
    </recommendedName>
</protein>
<organism evidence="2 3">
    <name type="scientific">Candidatus Neomicrothrix parvicella RN1</name>
    <dbReference type="NCBI Taxonomy" id="1229780"/>
    <lineage>
        <taxon>Bacteria</taxon>
        <taxon>Bacillati</taxon>
        <taxon>Actinomycetota</taxon>
        <taxon>Acidimicrobiia</taxon>
        <taxon>Acidimicrobiales</taxon>
        <taxon>Microthrixaceae</taxon>
        <taxon>Candidatus Neomicrothrix</taxon>
    </lineage>
</organism>
<comment type="caution">
    <text evidence="2">The sequence shown here is derived from an EMBL/GenBank/DDBJ whole genome shotgun (WGS) entry which is preliminary data.</text>
</comment>
<evidence type="ECO:0000259" key="1">
    <source>
        <dbReference type="Pfam" id="PF08241"/>
    </source>
</evidence>
<dbReference type="Gene3D" id="3.40.50.150">
    <property type="entry name" value="Vaccinia Virus protein VP39"/>
    <property type="match status" value="1"/>
</dbReference>
<dbReference type="GO" id="GO:0008757">
    <property type="term" value="F:S-adenosylmethionine-dependent methyltransferase activity"/>
    <property type="evidence" value="ECO:0007669"/>
    <property type="project" value="InterPro"/>
</dbReference>
<keyword evidence="3" id="KW-1185">Reference proteome</keyword>
<dbReference type="SUPFAM" id="SSF53335">
    <property type="entry name" value="S-adenosyl-L-methionine-dependent methyltransferases"/>
    <property type="match status" value="1"/>
</dbReference>
<name>R4Z043_9ACTN</name>
<dbReference type="InterPro" id="IPR013216">
    <property type="entry name" value="Methyltransf_11"/>
</dbReference>
<accession>R4Z043</accession>
<dbReference type="AlphaFoldDB" id="R4Z043"/>
<dbReference type="HOGENOM" id="CLU_1393591_0_0_11"/>
<feature type="domain" description="Methyltransferase type 11" evidence="1">
    <location>
        <begin position="44"/>
        <end position="128"/>
    </location>
</feature>
<dbReference type="Proteomes" id="UP000018291">
    <property type="component" value="Unassembled WGS sequence"/>
</dbReference>
<dbReference type="RefSeq" id="WP_012227541.1">
    <property type="nucleotide sequence ID" value="NZ_HG422565.1"/>
</dbReference>
<dbReference type="Pfam" id="PF08241">
    <property type="entry name" value="Methyltransf_11"/>
    <property type="match status" value="1"/>
</dbReference>
<evidence type="ECO:0000313" key="2">
    <source>
        <dbReference type="EMBL" id="CCM64040.1"/>
    </source>
</evidence>